<comment type="caution">
    <text evidence="3">The sequence shown here is derived from an EMBL/GenBank/DDBJ whole genome shotgun (WGS) entry which is preliminary data.</text>
</comment>
<evidence type="ECO:0000313" key="3">
    <source>
        <dbReference type="EMBL" id="EFR31574.1"/>
    </source>
</evidence>
<protein>
    <submittedName>
        <fullName evidence="3">Aspartate carbamoyltransferase, regulatory subunit domain protein</fullName>
    </submittedName>
</protein>
<dbReference type="SUPFAM" id="SSF57825">
    <property type="entry name" value="Aspartate carbamoyltransferase, Regulatory-chain, C-terminal domain"/>
    <property type="match status" value="1"/>
</dbReference>
<dbReference type="EMBL" id="AENN01000009">
    <property type="protein sequence ID" value="EFR31574.1"/>
    <property type="molecule type" value="Genomic_DNA"/>
</dbReference>
<dbReference type="AlphaFoldDB" id="E4KNA2"/>
<dbReference type="Pfam" id="PF02748">
    <property type="entry name" value="PyrI_C"/>
    <property type="match status" value="1"/>
</dbReference>
<keyword evidence="1" id="KW-0665">Pyrimidine biosynthesis</keyword>
<keyword evidence="4" id="KW-1185">Reference proteome</keyword>
<name>E4KNA2_9LACT</name>
<dbReference type="InterPro" id="IPR020542">
    <property type="entry name" value="Asp_carbamoyltrfase_reg_C"/>
</dbReference>
<dbReference type="Proteomes" id="UP000005990">
    <property type="component" value="Unassembled WGS sequence"/>
</dbReference>
<proteinExistence type="predicted"/>
<organism evidence="3 4">
    <name type="scientific">Eremococcus coleocola ACS-139-V-Col8</name>
    <dbReference type="NCBI Taxonomy" id="908337"/>
    <lineage>
        <taxon>Bacteria</taxon>
        <taxon>Bacillati</taxon>
        <taxon>Bacillota</taxon>
        <taxon>Bacilli</taxon>
        <taxon>Lactobacillales</taxon>
        <taxon>Aerococcaceae</taxon>
        <taxon>Eremococcus</taxon>
    </lineage>
</organism>
<feature type="domain" description="Aspartate carbamoyltransferase regulatory subunit C-terminal" evidence="2">
    <location>
        <begin position="6"/>
        <end position="47"/>
    </location>
</feature>
<dbReference type="InterPro" id="IPR036792">
    <property type="entry name" value="Asp_carbatrfase_reg_C_sf"/>
</dbReference>
<dbReference type="STRING" id="908337.HMPREF9257_1122"/>
<dbReference type="GO" id="GO:0016740">
    <property type="term" value="F:transferase activity"/>
    <property type="evidence" value="ECO:0007669"/>
    <property type="project" value="UniProtKB-KW"/>
</dbReference>
<keyword evidence="3" id="KW-0808">Transferase</keyword>
<dbReference type="OrthoDB" id="5599321at2"/>
<evidence type="ECO:0000313" key="4">
    <source>
        <dbReference type="Proteomes" id="UP000005990"/>
    </source>
</evidence>
<dbReference type="GO" id="GO:0006221">
    <property type="term" value="P:pyrimidine nucleotide biosynthetic process"/>
    <property type="evidence" value="ECO:0007669"/>
    <property type="project" value="UniProtKB-KW"/>
</dbReference>
<evidence type="ECO:0000256" key="1">
    <source>
        <dbReference type="ARBA" id="ARBA00022975"/>
    </source>
</evidence>
<reference evidence="3 4" key="1">
    <citation type="submission" date="2010-10" db="EMBL/GenBank/DDBJ databases">
        <authorList>
            <person name="Durkin A.S."/>
            <person name="Madupu R."/>
            <person name="Torralba M."/>
            <person name="Gillis M."/>
            <person name="Methe B."/>
            <person name="Sutton G."/>
            <person name="Nelson K.E."/>
        </authorList>
    </citation>
    <scope>NUCLEOTIDE SEQUENCE [LARGE SCALE GENOMIC DNA]</scope>
    <source>
        <strain evidence="3 4">ACS-139-V-Col8</strain>
    </source>
</reference>
<gene>
    <name evidence="3" type="ORF">HMPREF9257_1122</name>
</gene>
<evidence type="ECO:0000259" key="2">
    <source>
        <dbReference type="Pfam" id="PF02748"/>
    </source>
</evidence>
<dbReference type="RefSeq" id="WP_006417971.1">
    <property type="nucleotide sequence ID" value="NZ_AENN01000009.1"/>
</dbReference>
<dbReference type="Gene3D" id="2.30.30.20">
    <property type="entry name" value="Aspartate carbamoyltransferase regulatory subunit, C-terminal domain"/>
    <property type="match status" value="1"/>
</dbReference>
<accession>E4KNA2</accession>
<sequence>MPEKLINVIKYKNPRCITSIEQEIVHEYRLVDKEAKIYRCVYCGAEYAVK</sequence>